<dbReference type="AlphaFoldDB" id="A0A2A6CQ58"/>
<accession>A0A2A6CQ58</accession>
<keyword evidence="2" id="KW-1185">Reference proteome</keyword>
<evidence type="ECO:0000313" key="1">
    <source>
        <dbReference type="EnsemblMetazoa" id="PPA41130.1"/>
    </source>
</evidence>
<gene>
    <name evidence="1" type="primary">WBGene00279499</name>
</gene>
<sequence>MMSTESGLVKVSDLASAISIVEFIAYPFSVVRTVVAVVKIVRTALLPRIIRALICLTLLRVPSSVARRAYILCMLVFVYGEAEIPLQVKLLRWRKTRINDELTAKAMFEENMRSIRLMVPLLVHENVCHLATLLVMRVQAWLSSDHTSTHESPAFNIVFGVLLTLEILCAPIVLLISIKRIDERKRMSQSLNENRNVNEHGE</sequence>
<dbReference type="EnsemblMetazoa" id="PPA41130.1">
    <property type="protein sequence ID" value="PPA41130.1"/>
    <property type="gene ID" value="WBGene00279499"/>
</dbReference>
<protein>
    <submittedName>
        <fullName evidence="1">Uncharacterized protein</fullName>
    </submittedName>
</protein>
<name>A0A2A6CQ58_PRIPA</name>
<proteinExistence type="predicted"/>
<organism evidence="1 2">
    <name type="scientific">Pristionchus pacificus</name>
    <name type="common">Parasitic nematode worm</name>
    <dbReference type="NCBI Taxonomy" id="54126"/>
    <lineage>
        <taxon>Eukaryota</taxon>
        <taxon>Metazoa</taxon>
        <taxon>Ecdysozoa</taxon>
        <taxon>Nematoda</taxon>
        <taxon>Chromadorea</taxon>
        <taxon>Rhabditida</taxon>
        <taxon>Rhabditina</taxon>
        <taxon>Diplogasteromorpha</taxon>
        <taxon>Diplogasteroidea</taxon>
        <taxon>Neodiplogasteridae</taxon>
        <taxon>Pristionchus</taxon>
    </lineage>
</organism>
<accession>A0A8R1UY75</accession>
<reference evidence="1" key="2">
    <citation type="submission" date="2022-06" db="UniProtKB">
        <authorList>
            <consortium name="EnsemblMetazoa"/>
        </authorList>
    </citation>
    <scope>IDENTIFICATION</scope>
    <source>
        <strain evidence="1">PS312</strain>
    </source>
</reference>
<evidence type="ECO:0000313" key="2">
    <source>
        <dbReference type="Proteomes" id="UP000005239"/>
    </source>
</evidence>
<dbReference type="Proteomes" id="UP000005239">
    <property type="component" value="Unassembled WGS sequence"/>
</dbReference>
<reference evidence="2" key="1">
    <citation type="journal article" date="2008" name="Nat. Genet.">
        <title>The Pristionchus pacificus genome provides a unique perspective on nematode lifestyle and parasitism.</title>
        <authorList>
            <person name="Dieterich C."/>
            <person name="Clifton S.W."/>
            <person name="Schuster L.N."/>
            <person name="Chinwalla A."/>
            <person name="Delehaunty K."/>
            <person name="Dinkelacker I."/>
            <person name="Fulton L."/>
            <person name="Fulton R."/>
            <person name="Godfrey J."/>
            <person name="Minx P."/>
            <person name="Mitreva M."/>
            <person name="Roeseler W."/>
            <person name="Tian H."/>
            <person name="Witte H."/>
            <person name="Yang S.P."/>
            <person name="Wilson R.K."/>
            <person name="Sommer R.J."/>
        </authorList>
    </citation>
    <scope>NUCLEOTIDE SEQUENCE [LARGE SCALE GENOMIC DNA]</scope>
    <source>
        <strain evidence="2">PS312</strain>
    </source>
</reference>